<name>A0A268F7A4_NIACI</name>
<dbReference type="SMART" id="SM00422">
    <property type="entry name" value="HTH_MERR"/>
    <property type="match status" value="1"/>
</dbReference>
<gene>
    <name evidence="1" type="ORF">CHH57_21365</name>
</gene>
<dbReference type="EMBL" id="NPBQ01000131">
    <property type="protein sequence ID" value="PAD81199.1"/>
    <property type="molecule type" value="Genomic_DNA"/>
</dbReference>
<dbReference type="SUPFAM" id="SSF46955">
    <property type="entry name" value="Putative DNA-binding domain"/>
    <property type="match status" value="1"/>
</dbReference>
<dbReference type="RefSeq" id="WP_053215735.1">
    <property type="nucleotide sequence ID" value="NZ_CP026031.1"/>
</dbReference>
<dbReference type="Gene3D" id="1.10.1660.10">
    <property type="match status" value="1"/>
</dbReference>
<dbReference type="InterPro" id="IPR000551">
    <property type="entry name" value="MerR-type_HTH_dom"/>
</dbReference>
<evidence type="ECO:0000313" key="2">
    <source>
        <dbReference type="Proteomes" id="UP000216961"/>
    </source>
</evidence>
<dbReference type="KEGG" id="bcir:C2I06_23545"/>
<dbReference type="GO" id="GO:0003700">
    <property type="term" value="F:DNA-binding transcription factor activity"/>
    <property type="evidence" value="ECO:0007669"/>
    <property type="project" value="InterPro"/>
</dbReference>
<protein>
    <submittedName>
        <fullName evidence="1">MerR family transcriptional regulator</fullName>
    </submittedName>
</protein>
<accession>A0A268F7A4</accession>
<dbReference type="InterPro" id="IPR009061">
    <property type="entry name" value="DNA-bd_dom_put_sf"/>
</dbReference>
<dbReference type="OrthoDB" id="9811174at2"/>
<organism evidence="1 2">
    <name type="scientific">Niallia circulans</name>
    <name type="common">Bacillus circulans</name>
    <dbReference type="NCBI Taxonomy" id="1397"/>
    <lineage>
        <taxon>Bacteria</taxon>
        <taxon>Bacillati</taxon>
        <taxon>Bacillota</taxon>
        <taxon>Bacilli</taxon>
        <taxon>Bacillales</taxon>
        <taxon>Bacillaceae</taxon>
        <taxon>Niallia</taxon>
    </lineage>
</organism>
<dbReference type="CDD" id="cd01109">
    <property type="entry name" value="HTH_YyaN"/>
    <property type="match status" value="1"/>
</dbReference>
<dbReference type="GO" id="GO:0003677">
    <property type="term" value="F:DNA binding"/>
    <property type="evidence" value="ECO:0007669"/>
    <property type="project" value="InterPro"/>
</dbReference>
<evidence type="ECO:0000313" key="1">
    <source>
        <dbReference type="EMBL" id="PAD81199.1"/>
    </source>
</evidence>
<dbReference type="Proteomes" id="UP000216961">
    <property type="component" value="Unassembled WGS sequence"/>
</dbReference>
<proteinExistence type="predicted"/>
<sequence>MLLYSISKAAEESGISAYTLRYYENIGLLPSPKRNNGGRRLYTETDIQFMKFLKSLKDTGMSLEDINEFVKDGCILEKISSNAEPTQLTPSINKRIEILTKHLEKMEIKKKELEEVTSITKLKLDTYYSILKQNEGNK</sequence>
<dbReference type="InterPro" id="IPR047057">
    <property type="entry name" value="MerR_fam"/>
</dbReference>
<dbReference type="PROSITE" id="PS50937">
    <property type="entry name" value="HTH_MERR_2"/>
    <property type="match status" value="1"/>
</dbReference>
<dbReference type="PROSITE" id="PS00552">
    <property type="entry name" value="HTH_MERR_1"/>
    <property type="match status" value="1"/>
</dbReference>
<dbReference type="PANTHER" id="PTHR30204:SF83">
    <property type="entry name" value="TRANSCRIPTIONAL REGULATOR, MERR FAMILY"/>
    <property type="match status" value="1"/>
</dbReference>
<dbReference type="PRINTS" id="PR00040">
    <property type="entry name" value="HTHMERR"/>
</dbReference>
<comment type="caution">
    <text evidence="1">The sequence shown here is derived from an EMBL/GenBank/DDBJ whole genome shotgun (WGS) entry which is preliminary data.</text>
</comment>
<dbReference type="PANTHER" id="PTHR30204">
    <property type="entry name" value="REDOX-CYCLING DRUG-SENSING TRANSCRIPTIONAL ACTIVATOR SOXR"/>
    <property type="match status" value="1"/>
</dbReference>
<dbReference type="Pfam" id="PF13411">
    <property type="entry name" value="MerR_1"/>
    <property type="match status" value="1"/>
</dbReference>
<dbReference type="AlphaFoldDB" id="A0A268F7A4"/>
<reference evidence="1 2" key="1">
    <citation type="submission" date="2017-07" db="EMBL/GenBank/DDBJ databases">
        <title>Isolation and whole genome analysis of endospore-forming bacteria from heroin.</title>
        <authorList>
            <person name="Kalinowski J."/>
            <person name="Ahrens B."/>
            <person name="Al-Dilaimi A."/>
            <person name="Winkler A."/>
            <person name="Wibberg D."/>
            <person name="Schleenbecker U."/>
            <person name="Ruckert C."/>
            <person name="Wolfel R."/>
            <person name="Grass G."/>
        </authorList>
    </citation>
    <scope>NUCLEOTIDE SEQUENCE [LARGE SCALE GENOMIC DNA]</scope>
    <source>
        <strain evidence="1 2">7521-2</strain>
    </source>
</reference>